<dbReference type="PANTHER" id="PTHR30389:SF17">
    <property type="entry name" value="L(+)-TARTRATE DEHYDRATASE SUBUNIT ALPHA-RELATED"/>
    <property type="match status" value="1"/>
</dbReference>
<reference evidence="8 9" key="1">
    <citation type="submission" date="2017-04" db="EMBL/GenBank/DDBJ databases">
        <authorList>
            <person name="Afonso C.L."/>
            <person name="Miller P.J."/>
            <person name="Scott M.A."/>
            <person name="Spackman E."/>
            <person name="Goraichik I."/>
            <person name="Dimitrov K.M."/>
            <person name="Suarez D.L."/>
            <person name="Swayne D.E."/>
        </authorList>
    </citation>
    <scope>NUCLEOTIDE SEQUENCE [LARGE SCALE GENOMIC DNA]</scope>
    <source>
        <strain evidence="8 9">DSM 12816</strain>
    </source>
</reference>
<dbReference type="AlphaFoldDB" id="A0A1W2A2Z1"/>
<dbReference type="InterPro" id="IPR004646">
    <property type="entry name" value="Fe-S_hydro-lyase_TtdA-typ_cat"/>
</dbReference>
<keyword evidence="9" id="KW-1185">Reference proteome</keyword>
<dbReference type="GO" id="GO:0046872">
    <property type="term" value="F:metal ion binding"/>
    <property type="evidence" value="ECO:0007669"/>
    <property type="project" value="UniProtKB-KW"/>
</dbReference>
<dbReference type="OrthoDB" id="9798978at2"/>
<gene>
    <name evidence="8" type="ORF">SAMN02745168_1419</name>
</gene>
<evidence type="ECO:0000256" key="4">
    <source>
        <dbReference type="ARBA" id="ARBA00023004"/>
    </source>
</evidence>
<dbReference type="Pfam" id="PF05681">
    <property type="entry name" value="Fumerase"/>
    <property type="match status" value="1"/>
</dbReference>
<name>A0A1W2A2Z1_9FIRM</name>
<dbReference type="GO" id="GO:0016829">
    <property type="term" value="F:lyase activity"/>
    <property type="evidence" value="ECO:0007669"/>
    <property type="project" value="UniProtKB-KW"/>
</dbReference>
<keyword evidence="4" id="KW-0408">Iron</keyword>
<keyword evidence="3" id="KW-0479">Metal-binding</keyword>
<dbReference type="NCBIfam" id="TIGR00722">
    <property type="entry name" value="ttdA_fumA_fumB"/>
    <property type="match status" value="1"/>
</dbReference>
<keyword evidence="2" id="KW-0004">4Fe-4S</keyword>
<evidence type="ECO:0000256" key="2">
    <source>
        <dbReference type="ARBA" id="ARBA00022485"/>
    </source>
</evidence>
<feature type="domain" description="Fe-S hydro-lyase tartrate dehydratase alpha-type catalytic" evidence="7">
    <location>
        <begin position="11"/>
        <end position="278"/>
    </location>
</feature>
<evidence type="ECO:0000256" key="1">
    <source>
        <dbReference type="ARBA" id="ARBA00008876"/>
    </source>
</evidence>
<sequence length="280" mass="29969">MRTIHCKDISRTVASLCMEANYYLPTDVQKALEAGRRKELSPVGRSILEDIEENYRYAGAQSIPICQDTGMAVIFCELGQEVHIEGGALEDAVNEGVRRGYLDGYLRSSVVADPLRRENTGDNTPAVLHLRLVEGDSLRITAAPKGFGSENMSALKMFTPAASAEDIETYIVETVSAAGSNPCPPIILGVGLGGTAEKAALLAKTALLRSPLEDNPDPFYAEMEHRLLEKINRLGIGPQGLGGTLTALGVNIETYPTHIAGLPCSINIGCHVTRHASAVL</sequence>
<evidence type="ECO:0000256" key="3">
    <source>
        <dbReference type="ARBA" id="ARBA00022723"/>
    </source>
</evidence>
<proteinExistence type="inferred from homology"/>
<accession>A0A1W2A2Z1</accession>
<dbReference type="STRING" id="1122930.SAMN02745168_1419"/>
<dbReference type="RefSeq" id="WP_084234033.1">
    <property type="nucleotide sequence ID" value="NZ_FWXW01000003.1"/>
</dbReference>
<comment type="similarity">
    <text evidence="1">Belongs to the class-I fumarase family.</text>
</comment>
<dbReference type="NCBIfam" id="NF004885">
    <property type="entry name" value="PRK06246.1"/>
    <property type="match status" value="1"/>
</dbReference>
<organism evidence="8 9">
    <name type="scientific">Papillibacter cinnamivorans DSM 12816</name>
    <dbReference type="NCBI Taxonomy" id="1122930"/>
    <lineage>
        <taxon>Bacteria</taxon>
        <taxon>Bacillati</taxon>
        <taxon>Bacillota</taxon>
        <taxon>Clostridia</taxon>
        <taxon>Eubacteriales</taxon>
        <taxon>Oscillospiraceae</taxon>
        <taxon>Papillibacter</taxon>
    </lineage>
</organism>
<dbReference type="InterPro" id="IPR051208">
    <property type="entry name" value="Class-I_Fumarase/Tartrate_DH"/>
</dbReference>
<dbReference type="GO" id="GO:0051539">
    <property type="term" value="F:4 iron, 4 sulfur cluster binding"/>
    <property type="evidence" value="ECO:0007669"/>
    <property type="project" value="UniProtKB-KW"/>
</dbReference>
<evidence type="ECO:0000256" key="6">
    <source>
        <dbReference type="ARBA" id="ARBA00023239"/>
    </source>
</evidence>
<evidence type="ECO:0000259" key="7">
    <source>
        <dbReference type="Pfam" id="PF05681"/>
    </source>
</evidence>
<dbReference type="PANTHER" id="PTHR30389">
    <property type="entry name" value="FUMARATE HYDRATASE-RELATED"/>
    <property type="match status" value="1"/>
</dbReference>
<protein>
    <submittedName>
        <fullName evidence="8">Fumarate hydratase subunit alpha</fullName>
    </submittedName>
</protein>
<dbReference type="Proteomes" id="UP000192790">
    <property type="component" value="Unassembled WGS sequence"/>
</dbReference>
<keyword evidence="6" id="KW-0456">Lyase</keyword>
<evidence type="ECO:0000313" key="8">
    <source>
        <dbReference type="EMBL" id="SMC55034.1"/>
    </source>
</evidence>
<evidence type="ECO:0000313" key="9">
    <source>
        <dbReference type="Proteomes" id="UP000192790"/>
    </source>
</evidence>
<keyword evidence="5" id="KW-0411">Iron-sulfur</keyword>
<dbReference type="EMBL" id="FWXW01000003">
    <property type="protein sequence ID" value="SMC55034.1"/>
    <property type="molecule type" value="Genomic_DNA"/>
</dbReference>
<evidence type="ECO:0000256" key="5">
    <source>
        <dbReference type="ARBA" id="ARBA00023014"/>
    </source>
</evidence>